<feature type="compositionally biased region" description="Basic and acidic residues" evidence="1">
    <location>
        <begin position="126"/>
        <end position="139"/>
    </location>
</feature>
<reference evidence="2 4" key="1">
    <citation type="submission" date="2020-02" db="EMBL/GenBank/DDBJ databases">
        <authorList>
            <person name="Ferguson B K."/>
        </authorList>
    </citation>
    <scope>NUCLEOTIDE SEQUENCE [LARGE SCALE GENOMIC DNA]</scope>
</reference>
<organism evidence="2 4">
    <name type="scientific">Nesidiocoris tenuis</name>
    <dbReference type="NCBI Taxonomy" id="355587"/>
    <lineage>
        <taxon>Eukaryota</taxon>
        <taxon>Metazoa</taxon>
        <taxon>Ecdysozoa</taxon>
        <taxon>Arthropoda</taxon>
        <taxon>Hexapoda</taxon>
        <taxon>Insecta</taxon>
        <taxon>Pterygota</taxon>
        <taxon>Neoptera</taxon>
        <taxon>Paraneoptera</taxon>
        <taxon>Hemiptera</taxon>
        <taxon>Heteroptera</taxon>
        <taxon>Panheteroptera</taxon>
        <taxon>Cimicomorpha</taxon>
        <taxon>Miridae</taxon>
        <taxon>Dicyphina</taxon>
        <taxon>Nesidiocoris</taxon>
    </lineage>
</organism>
<gene>
    <name evidence="2" type="ORF">NTEN_LOCUS909</name>
    <name evidence="3" type="ORF">NTEN_LOCUS911</name>
</gene>
<dbReference type="AlphaFoldDB" id="A0A6H5FXZ7"/>
<evidence type="ECO:0000313" key="4">
    <source>
        <dbReference type="Proteomes" id="UP000479000"/>
    </source>
</evidence>
<accession>A0A6H5FXZ7</accession>
<dbReference type="Proteomes" id="UP000479000">
    <property type="component" value="Unassembled WGS sequence"/>
</dbReference>
<evidence type="ECO:0000256" key="1">
    <source>
        <dbReference type="SAM" id="MobiDB-lite"/>
    </source>
</evidence>
<keyword evidence="4" id="KW-1185">Reference proteome</keyword>
<evidence type="ECO:0000313" key="2">
    <source>
        <dbReference type="EMBL" id="CAA9994091.1"/>
    </source>
</evidence>
<dbReference type="EMBL" id="CADCXU010001677">
    <property type="protein sequence ID" value="CAA9994093.1"/>
    <property type="molecule type" value="Genomic_DNA"/>
</dbReference>
<feature type="compositionally biased region" description="Polar residues" evidence="1">
    <location>
        <begin position="8"/>
        <end position="20"/>
    </location>
</feature>
<dbReference type="OrthoDB" id="5831756at2759"/>
<proteinExistence type="predicted"/>
<protein>
    <submittedName>
        <fullName evidence="2">Uncharacterized protein</fullName>
    </submittedName>
</protein>
<feature type="non-terminal residue" evidence="2">
    <location>
        <position position="175"/>
    </location>
</feature>
<feature type="region of interest" description="Disordered" evidence="1">
    <location>
        <begin position="1"/>
        <end position="145"/>
    </location>
</feature>
<sequence length="175" mass="20049">MSLKEQYENQMNKKYSSKASLKQHRQYSSDQDDVSSAYYTPRQSYEDEDYHPGSDYIGTTARRKMPSISGRHSGSRHSVPDDFAPPPRKSKGPKLLPQIPTKIKPSPSLPPTPVRQKPQVPTRRTNSLEHEESTMDDRYGNIYSSDTRLGKSAYNEDYNYAYRSSDNLTPQEVPQ</sequence>
<evidence type="ECO:0000313" key="3">
    <source>
        <dbReference type="EMBL" id="CAA9994093.1"/>
    </source>
</evidence>
<name>A0A6H5FXZ7_9HEMI</name>
<dbReference type="EMBL" id="CADCXU010001676">
    <property type="protein sequence ID" value="CAA9994091.1"/>
    <property type="molecule type" value="Genomic_DNA"/>
</dbReference>